<comment type="caution">
    <text evidence="2">The sequence shown here is derived from an EMBL/GenBank/DDBJ whole genome shotgun (WGS) entry which is preliminary data.</text>
</comment>
<evidence type="ECO:0000313" key="4">
    <source>
        <dbReference type="Proteomes" id="UP001156881"/>
    </source>
</evidence>
<reference evidence="1" key="4">
    <citation type="submission" date="2023-01" db="EMBL/GenBank/DDBJ databases">
        <title>Draft genome sequence of Methylobacterium brachythecii strain NBRC 107710.</title>
        <authorList>
            <person name="Sun Q."/>
            <person name="Mori K."/>
        </authorList>
    </citation>
    <scope>NUCLEOTIDE SEQUENCE</scope>
    <source>
        <strain evidence="1">NBRC 107710</strain>
    </source>
</reference>
<evidence type="ECO:0000313" key="2">
    <source>
        <dbReference type="EMBL" id="MBB3901136.1"/>
    </source>
</evidence>
<proteinExistence type="predicted"/>
<dbReference type="Proteomes" id="UP000517759">
    <property type="component" value="Unassembled WGS sequence"/>
</dbReference>
<keyword evidence="4" id="KW-1185">Reference proteome</keyword>
<protein>
    <submittedName>
        <fullName evidence="2">Uncharacterized protein</fullName>
    </submittedName>
</protein>
<evidence type="ECO:0000313" key="3">
    <source>
        <dbReference type="Proteomes" id="UP000517759"/>
    </source>
</evidence>
<dbReference type="AlphaFoldDB" id="A0A7W6AF81"/>
<name>A0A7W6AF81_9HYPH</name>
<accession>A0A7W6AF81</accession>
<dbReference type="EMBL" id="BSPG01000019">
    <property type="protein sequence ID" value="GLS45248.1"/>
    <property type="molecule type" value="Genomic_DNA"/>
</dbReference>
<reference evidence="1" key="1">
    <citation type="journal article" date="2014" name="Int. J. Syst. Evol. Microbiol.">
        <title>Complete genome of a new Firmicutes species belonging to the dominant human colonic microbiota ('Ruminococcus bicirculans') reveals two chromosomes and a selective capacity to utilize plant glucans.</title>
        <authorList>
            <consortium name="NISC Comparative Sequencing Program"/>
            <person name="Wegmann U."/>
            <person name="Louis P."/>
            <person name="Goesmann A."/>
            <person name="Henrissat B."/>
            <person name="Duncan S.H."/>
            <person name="Flint H.J."/>
        </authorList>
    </citation>
    <scope>NUCLEOTIDE SEQUENCE</scope>
    <source>
        <strain evidence="1">NBRC 107710</strain>
    </source>
</reference>
<dbReference type="Proteomes" id="UP001156881">
    <property type="component" value="Unassembled WGS sequence"/>
</dbReference>
<sequence>MRERSGPGSGGIVAATFVWANGARIVCGVRAGVGRAGTGGTGVPNPVDETRFGAVAFGLPMVGQDGERCEATQREHLRHLPGGPEWRRPGLAMTGGMRRMLARVIARNMIRPGSARG</sequence>
<reference evidence="4" key="2">
    <citation type="journal article" date="2019" name="Int. J. Syst. Evol. Microbiol.">
        <title>The Global Catalogue of Microorganisms (GCM) 10K type strain sequencing project: providing services to taxonomists for standard genome sequencing and annotation.</title>
        <authorList>
            <consortium name="The Broad Institute Genomics Platform"/>
            <consortium name="The Broad Institute Genome Sequencing Center for Infectious Disease"/>
            <person name="Wu L."/>
            <person name="Ma J."/>
        </authorList>
    </citation>
    <scope>NUCLEOTIDE SEQUENCE [LARGE SCALE GENOMIC DNA]</scope>
    <source>
        <strain evidence="4">NBRC 107710</strain>
    </source>
</reference>
<dbReference type="EMBL" id="JACIDN010000001">
    <property type="protein sequence ID" value="MBB3901136.1"/>
    <property type="molecule type" value="Genomic_DNA"/>
</dbReference>
<gene>
    <name evidence="1" type="ORF">GCM10007884_32370</name>
    <name evidence="2" type="ORF">GGR33_000616</name>
</gene>
<organism evidence="2 3">
    <name type="scientific">Methylobacterium brachythecii</name>
    <dbReference type="NCBI Taxonomy" id="1176177"/>
    <lineage>
        <taxon>Bacteria</taxon>
        <taxon>Pseudomonadati</taxon>
        <taxon>Pseudomonadota</taxon>
        <taxon>Alphaproteobacteria</taxon>
        <taxon>Hyphomicrobiales</taxon>
        <taxon>Methylobacteriaceae</taxon>
        <taxon>Methylobacterium</taxon>
    </lineage>
</organism>
<evidence type="ECO:0000313" key="1">
    <source>
        <dbReference type="EMBL" id="GLS45248.1"/>
    </source>
</evidence>
<reference evidence="2 3" key="3">
    <citation type="submission" date="2020-08" db="EMBL/GenBank/DDBJ databases">
        <title>Genomic Encyclopedia of Type Strains, Phase IV (KMG-IV): sequencing the most valuable type-strain genomes for metagenomic binning, comparative biology and taxonomic classification.</title>
        <authorList>
            <person name="Goeker M."/>
        </authorList>
    </citation>
    <scope>NUCLEOTIDE SEQUENCE [LARGE SCALE GENOMIC DNA]</scope>
    <source>
        <strain evidence="2 3">DSM 24105</strain>
    </source>
</reference>